<keyword evidence="1" id="KW-0614">Plasmid</keyword>
<dbReference type="Proteomes" id="UP000006166">
    <property type="component" value="Plasmid SV1_lp54"/>
</dbReference>
<geneLocation type="plasmid" evidence="1 2">
    <name>SV1_lp54</name>
</geneLocation>
<evidence type="ECO:0000313" key="1">
    <source>
        <dbReference type="EMBL" id="ACN93572.1"/>
    </source>
</evidence>
<sequence>MSVKIKFKDISFNAENSINIKSEEIKKELNFKLAKVAYKEFCSNIFSNKEIKIAFRKSIQKGLIEIKDQFRVFCKNYSLIRQKDLSPKRAFKAKEANKSIENPRILKAKEGDNHDYRTK</sequence>
<evidence type="ECO:0000313" key="2">
    <source>
        <dbReference type="Proteomes" id="UP000006166"/>
    </source>
</evidence>
<gene>
    <name evidence="1" type="ORF">BSV1_A040</name>
</gene>
<dbReference type="RefSeq" id="WP_012672314.1">
    <property type="nucleotide sequence ID" value="NC_012234.1"/>
</dbReference>
<dbReference type="AlphaFoldDB" id="A0A806CL71"/>
<proteinExistence type="predicted"/>
<accession>A0A806CL71</accession>
<reference evidence="1 2" key="1">
    <citation type="submission" date="2009-03" db="EMBL/GenBank/DDBJ databases">
        <authorList>
            <person name="Fraser-Liggett C.M."/>
            <person name="Mongodin E.F."/>
            <person name="Casjens B."/>
            <person name="Dunn J."/>
            <person name="Luft B."/>
            <person name="Qiu W."/>
            <person name="Schutzer S."/>
            <person name="Sebastian Y."/>
        </authorList>
    </citation>
    <scope>NUCLEOTIDE SEQUENCE [LARGE SCALE GENOMIC DNA]</scope>
    <source>
        <strain evidence="1 2">SV1</strain>
        <plasmid evidence="1 2">SV1_lp54</plasmid>
    </source>
</reference>
<name>A0A806CL71_9SPIR</name>
<organism evidence="1 2">
    <name type="scientific">Borreliella finlandensis</name>
    <dbReference type="NCBI Taxonomy" id="498741"/>
    <lineage>
        <taxon>Bacteria</taxon>
        <taxon>Pseudomonadati</taxon>
        <taxon>Spirochaetota</taxon>
        <taxon>Spirochaetia</taxon>
        <taxon>Spirochaetales</taxon>
        <taxon>Borreliaceae</taxon>
        <taxon>Borreliella</taxon>
    </lineage>
</organism>
<protein>
    <submittedName>
        <fullName evidence="1">Uncharacterized protein</fullName>
    </submittedName>
</protein>
<keyword evidence="2" id="KW-1185">Reference proteome</keyword>
<dbReference type="EMBL" id="CP001524">
    <property type="protein sequence ID" value="ACN93572.1"/>
    <property type="molecule type" value="Genomic_DNA"/>
</dbReference>